<dbReference type="GO" id="GO:0008270">
    <property type="term" value="F:zinc ion binding"/>
    <property type="evidence" value="ECO:0007669"/>
    <property type="project" value="UniProtKB-KW"/>
</dbReference>
<keyword evidence="6" id="KW-0862">Zinc</keyword>
<comment type="caution">
    <text evidence="9">The sequence shown here is derived from an EMBL/GenBank/DDBJ whole genome shotgun (WGS) entry which is preliminary data.</text>
</comment>
<comment type="catalytic activity">
    <reaction evidence="1">
        <text>S-ubiquitinyl-[E2 ubiquitin-conjugating enzyme]-L-cysteine + [acceptor protein]-L-lysine = [E2 ubiquitin-conjugating enzyme]-L-cysteine + N(6)-ubiquitinyl-[acceptor protein]-L-lysine.</text>
        <dbReference type="EC" id="2.3.2.27"/>
    </reaction>
</comment>
<dbReference type="SMART" id="SM00184">
    <property type="entry name" value="RING"/>
    <property type="match status" value="1"/>
</dbReference>
<dbReference type="EMBL" id="MU806121">
    <property type="protein sequence ID" value="KAJ3839555.1"/>
    <property type="molecule type" value="Genomic_DNA"/>
</dbReference>
<feature type="domain" description="RING-type" evidence="8">
    <location>
        <begin position="43"/>
        <end position="83"/>
    </location>
</feature>
<feature type="region of interest" description="Disordered" evidence="7">
    <location>
        <begin position="106"/>
        <end position="155"/>
    </location>
</feature>
<evidence type="ECO:0000256" key="7">
    <source>
        <dbReference type="SAM" id="MobiDB-lite"/>
    </source>
</evidence>
<feature type="compositionally biased region" description="Basic residues" evidence="7">
    <location>
        <begin position="303"/>
        <end position="313"/>
    </location>
</feature>
<feature type="region of interest" description="Disordered" evidence="7">
    <location>
        <begin position="295"/>
        <end position="556"/>
    </location>
</feature>
<dbReference type="GO" id="GO:0000209">
    <property type="term" value="P:protein polyubiquitination"/>
    <property type="evidence" value="ECO:0007669"/>
    <property type="project" value="TreeGrafter"/>
</dbReference>
<evidence type="ECO:0000256" key="4">
    <source>
        <dbReference type="ARBA" id="ARBA00023015"/>
    </source>
</evidence>
<feature type="compositionally biased region" description="Polar residues" evidence="7">
    <location>
        <begin position="637"/>
        <end position="648"/>
    </location>
</feature>
<evidence type="ECO:0000256" key="5">
    <source>
        <dbReference type="ARBA" id="ARBA00023163"/>
    </source>
</evidence>
<evidence type="ECO:0000313" key="10">
    <source>
        <dbReference type="Proteomes" id="UP001163846"/>
    </source>
</evidence>
<gene>
    <name evidence="9" type="ORF">F5878DRAFT_616093</name>
</gene>
<reference evidence="9" key="1">
    <citation type="submission" date="2022-08" db="EMBL/GenBank/DDBJ databases">
        <authorList>
            <consortium name="DOE Joint Genome Institute"/>
            <person name="Min B."/>
            <person name="Riley R."/>
            <person name="Sierra-Patev S."/>
            <person name="Naranjo-Ortiz M."/>
            <person name="Looney B."/>
            <person name="Konkel Z."/>
            <person name="Slot J.C."/>
            <person name="Sakamoto Y."/>
            <person name="Steenwyk J.L."/>
            <person name="Rokas A."/>
            <person name="Carro J."/>
            <person name="Camarero S."/>
            <person name="Ferreira P."/>
            <person name="Molpeceres G."/>
            <person name="Ruiz-Duenas F.J."/>
            <person name="Serrano A."/>
            <person name="Henrissat B."/>
            <person name="Drula E."/>
            <person name="Hughes K.W."/>
            <person name="Mata J.L."/>
            <person name="Ishikawa N.K."/>
            <person name="Vargas-Isla R."/>
            <person name="Ushijima S."/>
            <person name="Smith C.A."/>
            <person name="Ahrendt S."/>
            <person name="Andreopoulos W."/>
            <person name="He G."/>
            <person name="Labutti K."/>
            <person name="Lipzen A."/>
            <person name="Ng V."/>
            <person name="Sandor L."/>
            <person name="Barry K."/>
            <person name="Martinez A.T."/>
            <person name="Xiao Y."/>
            <person name="Gibbons J.G."/>
            <person name="Terashima K."/>
            <person name="Hibbett D.S."/>
            <person name="Grigoriev I.V."/>
        </authorList>
    </citation>
    <scope>NUCLEOTIDE SEQUENCE</scope>
    <source>
        <strain evidence="9">TFB9207</strain>
    </source>
</reference>
<dbReference type="InterPro" id="IPR013083">
    <property type="entry name" value="Znf_RING/FYVE/PHD"/>
</dbReference>
<feature type="compositionally biased region" description="Low complexity" evidence="7">
    <location>
        <begin position="375"/>
        <end position="386"/>
    </location>
</feature>
<feature type="region of interest" description="Disordered" evidence="7">
    <location>
        <begin position="606"/>
        <end position="648"/>
    </location>
</feature>
<feature type="compositionally biased region" description="Polar residues" evidence="7">
    <location>
        <begin position="606"/>
        <end position="617"/>
    </location>
</feature>
<dbReference type="SUPFAM" id="SSF57850">
    <property type="entry name" value="RING/U-box"/>
    <property type="match status" value="1"/>
</dbReference>
<sequence length="726" mass="81564">MESRSSSPPSKRVKVQSASPGQPEVNGESEDVAVPDDLDEDHCAICLQEVVDRTLIPGCSHDLFCFDCLMIWTEQSRRCPLCSQDIGNHLIHNYRSRYDYQKHYLPPLRTSSPNRVTPMGTRPGPVSSRRFERRRRIPREVRERSTREREKRDEADRFERALAKRKWIYRHDLYAKHVASNSYTRFRPYPTPAQFAASPDLVSRTTSFLRRELHVWPDLDVEFLTTFIISLMKAIDIRSESAVKLLAEFLDMGAPYVEGGRHVNAEHFAHEVYSYVRSPFKDLFVYDTVVQYEQPSDVSPPRRLGRTPRRQRSRSPSPRERRERRGRSRSRSMSWSPSGSQYPSSASKRGEIYEPSSSRNYMRRSPSIEMRESEPPNSVPSASAPSQVTQHREIDENHSSYSKGKGKAVVNANPSLPKEDLETPSSETKRISRFSDIQASIQAHLGSERARKPPPLKIKGPASSSSTSKPSTLKIKGQGKPSLSSQSSPPSLLSRISDTSLGEDSNPVTAALSSPSLSNDHPPYTHPGDEVGGQLTRDEPRTLPLSPERMSDSSMNTFHGLQDTQAMQSRARDDRLMTNNEIENLSPVSNHEGSSASAFLTKRFRSASNDSESNTHVDSGLSDGRRMNGEELGSDPRPSSIQVSGSHTTVSNLNMRLFHKLAEEKRHLQDNNLSATLSNSEDSGDVVVGRNSVVVPDPQAIEAKLRARAQLRMRLVTEKRASSRPQ</sequence>
<dbReference type="PANTHER" id="PTHR46077:SF1">
    <property type="entry name" value="TOP1 BINDING ARGININE_SERINE RICH PROTEIN, E3 UBIQUITIN LIGASE"/>
    <property type="match status" value="1"/>
</dbReference>
<protein>
    <recommendedName>
        <fullName evidence="2">RING-type E3 ubiquitin transferase</fullName>
        <ecNumber evidence="2">2.3.2.27</ecNumber>
    </recommendedName>
</protein>
<evidence type="ECO:0000256" key="6">
    <source>
        <dbReference type="PROSITE-ProRule" id="PRU00175"/>
    </source>
</evidence>
<organism evidence="9 10">
    <name type="scientific">Lentinula raphanica</name>
    <dbReference type="NCBI Taxonomy" id="153919"/>
    <lineage>
        <taxon>Eukaryota</taxon>
        <taxon>Fungi</taxon>
        <taxon>Dikarya</taxon>
        <taxon>Basidiomycota</taxon>
        <taxon>Agaricomycotina</taxon>
        <taxon>Agaricomycetes</taxon>
        <taxon>Agaricomycetidae</taxon>
        <taxon>Agaricales</taxon>
        <taxon>Marasmiineae</taxon>
        <taxon>Omphalotaceae</taxon>
        <taxon>Lentinula</taxon>
    </lineage>
</organism>
<feature type="region of interest" description="Disordered" evidence="7">
    <location>
        <begin position="1"/>
        <end position="34"/>
    </location>
</feature>
<dbReference type="Proteomes" id="UP001163846">
    <property type="component" value="Unassembled WGS sequence"/>
</dbReference>
<dbReference type="GO" id="GO:0061630">
    <property type="term" value="F:ubiquitin protein ligase activity"/>
    <property type="evidence" value="ECO:0007669"/>
    <property type="project" value="UniProtKB-EC"/>
</dbReference>
<keyword evidence="6" id="KW-0479">Metal-binding</keyword>
<dbReference type="Pfam" id="PF13639">
    <property type="entry name" value="zf-RING_2"/>
    <property type="match status" value="1"/>
</dbReference>
<dbReference type="EC" id="2.3.2.27" evidence="2"/>
<keyword evidence="10" id="KW-1185">Reference proteome</keyword>
<name>A0AA38PAY3_9AGAR</name>
<feature type="compositionally biased region" description="Low complexity" evidence="7">
    <location>
        <begin position="1"/>
        <end position="10"/>
    </location>
</feature>
<dbReference type="Gene3D" id="3.30.40.10">
    <property type="entry name" value="Zinc/RING finger domain, C3HC4 (zinc finger)"/>
    <property type="match status" value="1"/>
</dbReference>
<dbReference type="AlphaFoldDB" id="A0AA38PAY3"/>
<keyword evidence="3" id="KW-0808">Transferase</keyword>
<dbReference type="InterPro" id="IPR001841">
    <property type="entry name" value="Znf_RING"/>
</dbReference>
<dbReference type="GO" id="GO:0006513">
    <property type="term" value="P:protein monoubiquitination"/>
    <property type="evidence" value="ECO:0007669"/>
    <property type="project" value="TreeGrafter"/>
</dbReference>
<evidence type="ECO:0000256" key="2">
    <source>
        <dbReference type="ARBA" id="ARBA00012483"/>
    </source>
</evidence>
<evidence type="ECO:0000256" key="1">
    <source>
        <dbReference type="ARBA" id="ARBA00000900"/>
    </source>
</evidence>
<keyword evidence="4" id="KW-0805">Transcription regulation</keyword>
<dbReference type="PANTHER" id="PTHR46077">
    <property type="entry name" value="E3 UBIQUITIN-PROTEIN LIGASE TOPORS"/>
    <property type="match status" value="1"/>
</dbReference>
<accession>A0AA38PAY3</accession>
<dbReference type="PROSITE" id="PS50089">
    <property type="entry name" value="ZF_RING_2"/>
    <property type="match status" value="1"/>
</dbReference>
<proteinExistence type="predicted"/>
<evidence type="ECO:0000259" key="8">
    <source>
        <dbReference type="PROSITE" id="PS50089"/>
    </source>
</evidence>
<feature type="compositionally biased region" description="Basic and acidic residues" evidence="7">
    <location>
        <begin position="138"/>
        <end position="155"/>
    </location>
</feature>
<evidence type="ECO:0000313" key="9">
    <source>
        <dbReference type="EMBL" id="KAJ3839555.1"/>
    </source>
</evidence>
<feature type="compositionally biased region" description="Low complexity" evidence="7">
    <location>
        <begin position="457"/>
        <end position="494"/>
    </location>
</feature>
<feature type="compositionally biased region" description="Polar residues" evidence="7">
    <location>
        <begin position="496"/>
        <end position="519"/>
    </location>
</feature>
<feature type="compositionally biased region" description="Low complexity" evidence="7">
    <location>
        <begin position="331"/>
        <end position="347"/>
    </location>
</feature>
<evidence type="ECO:0000256" key="3">
    <source>
        <dbReference type="ARBA" id="ARBA00022679"/>
    </source>
</evidence>
<keyword evidence="6" id="KW-0863">Zinc-finger</keyword>
<keyword evidence="5" id="KW-0804">Transcription</keyword>